<dbReference type="PANTHER" id="PTHR47619">
    <property type="entry name" value="METALLO-HYDROLASE YYCJ-RELATED"/>
    <property type="match status" value="1"/>
</dbReference>
<sequence>MTKFCSIASGSSGNCIYVGNDESGLLIDAGVSCKNILENLKNIGICTSSIKGILVTHEHSDHMKSIGAMSRKLNIPIYANARTWEALGGGIGTVKTENIRIFDTGKEFCIDDVCISPFSISHDAAEPVGFTFSFGGEKLGLATDLGYFSQTVKDALKGAHFVMLEANHDVEMLKVGSYPYFLKRRILGEFGHLSNEASGYAACELVGLGIKQIMLGHLSKENNFPQLAYETVRGIMEEKGISVQKDVTLDVAPRSSISKVFTV</sequence>
<dbReference type="Proteomes" id="UP001651880">
    <property type="component" value="Unassembled WGS sequence"/>
</dbReference>
<evidence type="ECO:0000313" key="3">
    <source>
        <dbReference type="Proteomes" id="UP001651880"/>
    </source>
</evidence>
<protein>
    <submittedName>
        <fullName evidence="2">MBL fold metallo-hydrolase</fullName>
    </submittedName>
</protein>
<dbReference type="EMBL" id="JAJEKE010000022">
    <property type="protein sequence ID" value="MCQ1531399.1"/>
    <property type="molecule type" value="Genomic_DNA"/>
</dbReference>
<dbReference type="InterPro" id="IPR052533">
    <property type="entry name" value="WalJ/YycJ-like"/>
</dbReference>
<dbReference type="InterPro" id="IPR001279">
    <property type="entry name" value="Metallo-B-lactamas"/>
</dbReference>
<proteinExistence type="predicted"/>
<dbReference type="SMART" id="SM00849">
    <property type="entry name" value="Lactamase_B"/>
    <property type="match status" value="1"/>
</dbReference>
<gene>
    <name evidence="2" type="ORF">LJD61_17910</name>
</gene>
<accession>A0ABT1NJX6</accession>
<dbReference type="Gene3D" id="3.60.15.10">
    <property type="entry name" value="Ribonuclease Z/Hydroxyacylglutathione hydrolase-like"/>
    <property type="match status" value="1"/>
</dbReference>
<organism evidence="2 3">
    <name type="scientific">Lutispora saccharofermentans</name>
    <dbReference type="NCBI Taxonomy" id="3024236"/>
    <lineage>
        <taxon>Bacteria</taxon>
        <taxon>Bacillati</taxon>
        <taxon>Bacillota</taxon>
        <taxon>Clostridia</taxon>
        <taxon>Lutisporales</taxon>
        <taxon>Lutisporaceae</taxon>
        <taxon>Lutispora</taxon>
    </lineage>
</organism>
<dbReference type="SUPFAM" id="SSF56281">
    <property type="entry name" value="Metallo-hydrolase/oxidoreductase"/>
    <property type="match status" value="1"/>
</dbReference>
<reference evidence="2 3" key="1">
    <citation type="submission" date="2021-10" db="EMBL/GenBank/DDBJ databases">
        <title>Lutispora strain m25 sp. nov., a thermophilic, non-spore-forming bacterium isolated from a lab-scale methanogenic bioreactor digesting anaerobic sludge.</title>
        <authorList>
            <person name="El Houari A."/>
            <person name="Mcdonald J."/>
        </authorList>
    </citation>
    <scope>NUCLEOTIDE SEQUENCE [LARGE SCALE GENOMIC DNA]</scope>
    <source>
        <strain evidence="3">m25</strain>
    </source>
</reference>
<evidence type="ECO:0000259" key="1">
    <source>
        <dbReference type="SMART" id="SM00849"/>
    </source>
</evidence>
<evidence type="ECO:0000313" key="2">
    <source>
        <dbReference type="EMBL" id="MCQ1531399.1"/>
    </source>
</evidence>
<dbReference type="Pfam" id="PF12706">
    <property type="entry name" value="Lactamase_B_2"/>
    <property type="match status" value="1"/>
</dbReference>
<dbReference type="PANTHER" id="PTHR47619:SF1">
    <property type="entry name" value="EXODEOXYRIBONUCLEASE WALJ"/>
    <property type="match status" value="1"/>
</dbReference>
<comment type="caution">
    <text evidence="2">The sequence shown here is derived from an EMBL/GenBank/DDBJ whole genome shotgun (WGS) entry which is preliminary data.</text>
</comment>
<dbReference type="InterPro" id="IPR036866">
    <property type="entry name" value="RibonucZ/Hydroxyglut_hydro"/>
</dbReference>
<feature type="domain" description="Metallo-beta-lactamase" evidence="1">
    <location>
        <begin position="12"/>
        <end position="192"/>
    </location>
</feature>
<name>A0ABT1NJX6_9FIRM</name>
<keyword evidence="3" id="KW-1185">Reference proteome</keyword>